<feature type="transmembrane region" description="Helical" evidence="9">
    <location>
        <begin position="48"/>
        <end position="70"/>
    </location>
</feature>
<keyword evidence="4 9" id="KW-0812">Transmembrane</keyword>
<keyword evidence="3" id="KW-0145">Chemotaxis</keyword>
<dbReference type="GO" id="GO:0006935">
    <property type="term" value="P:chemotaxis"/>
    <property type="evidence" value="ECO:0007669"/>
    <property type="project" value="UniProtKB-KW"/>
</dbReference>
<keyword evidence="2" id="KW-1003">Cell membrane</keyword>
<dbReference type="PRINTS" id="PR00260">
    <property type="entry name" value="CHEMTRNSDUCR"/>
</dbReference>
<dbReference type="RefSeq" id="WP_145895054.1">
    <property type="nucleotide sequence ID" value="NZ_VOBQ01000017.1"/>
</dbReference>
<evidence type="ECO:0000256" key="6">
    <source>
        <dbReference type="ARBA" id="ARBA00023136"/>
    </source>
</evidence>
<evidence type="ECO:0000259" key="10">
    <source>
        <dbReference type="PROSITE" id="PS50111"/>
    </source>
</evidence>
<feature type="domain" description="Methyl-accepting transducer" evidence="10">
    <location>
        <begin position="127"/>
        <end position="356"/>
    </location>
</feature>
<dbReference type="GO" id="GO:0005886">
    <property type="term" value="C:plasma membrane"/>
    <property type="evidence" value="ECO:0007669"/>
    <property type="project" value="UniProtKB-SubCell"/>
</dbReference>
<evidence type="ECO:0000256" key="2">
    <source>
        <dbReference type="ARBA" id="ARBA00022475"/>
    </source>
</evidence>
<keyword evidence="8" id="KW-0807">Transducer</keyword>
<keyword evidence="6 9" id="KW-0472">Membrane</keyword>
<feature type="transmembrane region" description="Helical" evidence="9">
    <location>
        <begin position="12"/>
        <end position="36"/>
    </location>
</feature>
<accession>A0A562ZK89</accession>
<dbReference type="OrthoDB" id="9054408at2"/>
<evidence type="ECO:0000313" key="12">
    <source>
        <dbReference type="Proteomes" id="UP000318199"/>
    </source>
</evidence>
<sequence length="527" mass="55101">MMQSLLAPAHKLLGHIHFTAAFGIVCVLAVLPAAVALGARDLLGPQELFIAVAALCALALYALAALRTFASADISAIVRIIDRLASGELIGSVQPAAAATGDGTRLWASVTRMNTTLSAIVKQVRASVETVVAGSDSIAEGNTLLSERTQQQAAALEETASGIDQLAAGARRNAENCERARQLASESSEVAAQSAERMGQAAQTMQAIDASARRVAEVLATVEGIAFQTNILALNAAVEAAHAGHRGNGFAVVAAEVRELARRCAEAAQEIKSLNEVAAGHVEAGQKLVGAAQEAATRAAGNASEVVSVLGTIALSTREQSVALQEVSLAVAQVDTATQQNAALVEEAATSAEAFREEARQLSEVVGRFKTDRNDDRGRVIALVKNAVEHVRRRGVRGACSDFNDARGDFVRGEDYVFALAGDGMQLAYAPDPSIVGRNNVDQPDAAGKIVGREILQVAHGDGFGWVDYLFANPRTGRIEPKSVYVEAVEGIIVGCGIYRNDGVGDVVQPARRPQPVRSAPARLARA</sequence>
<dbReference type="Gene3D" id="1.10.287.950">
    <property type="entry name" value="Methyl-accepting chemotaxis protein"/>
    <property type="match status" value="1"/>
</dbReference>
<dbReference type="GO" id="GO:0007165">
    <property type="term" value="P:signal transduction"/>
    <property type="evidence" value="ECO:0007669"/>
    <property type="project" value="UniProtKB-KW"/>
</dbReference>
<keyword evidence="12" id="KW-1185">Reference proteome</keyword>
<evidence type="ECO:0000313" key="11">
    <source>
        <dbReference type="EMBL" id="TWO68903.1"/>
    </source>
</evidence>
<evidence type="ECO:0000256" key="1">
    <source>
        <dbReference type="ARBA" id="ARBA00004651"/>
    </source>
</evidence>
<evidence type="ECO:0000256" key="3">
    <source>
        <dbReference type="ARBA" id="ARBA00022500"/>
    </source>
</evidence>
<dbReference type="GO" id="GO:0004888">
    <property type="term" value="F:transmembrane signaling receptor activity"/>
    <property type="evidence" value="ECO:0007669"/>
    <property type="project" value="InterPro"/>
</dbReference>
<gene>
    <name evidence="11" type="ORF">FN976_21135</name>
</gene>
<dbReference type="PANTHER" id="PTHR43531:SF11">
    <property type="entry name" value="METHYL-ACCEPTING CHEMOTAXIS PROTEIN 3"/>
    <property type="match status" value="1"/>
</dbReference>
<evidence type="ECO:0000256" key="7">
    <source>
        <dbReference type="ARBA" id="ARBA00029447"/>
    </source>
</evidence>
<comment type="caution">
    <text evidence="11">The sequence shown here is derived from an EMBL/GenBank/DDBJ whole genome shotgun (WGS) entry which is preliminary data.</text>
</comment>
<keyword evidence="5 9" id="KW-1133">Transmembrane helix</keyword>
<dbReference type="InterPro" id="IPR033480">
    <property type="entry name" value="sCache_2"/>
</dbReference>
<dbReference type="InterPro" id="IPR051310">
    <property type="entry name" value="MCP_chemotaxis"/>
</dbReference>
<comment type="subcellular location">
    <subcellularLocation>
        <location evidence="1">Cell membrane</location>
        <topology evidence="1">Multi-pass membrane protein</topology>
    </subcellularLocation>
</comment>
<dbReference type="Pfam" id="PF00015">
    <property type="entry name" value="MCPsignal"/>
    <property type="match status" value="1"/>
</dbReference>
<dbReference type="Pfam" id="PF17200">
    <property type="entry name" value="sCache_2"/>
    <property type="match status" value="1"/>
</dbReference>
<dbReference type="PROSITE" id="PS50111">
    <property type="entry name" value="CHEMOTAXIS_TRANSDUC_2"/>
    <property type="match status" value="1"/>
</dbReference>
<evidence type="ECO:0000256" key="8">
    <source>
        <dbReference type="PROSITE-ProRule" id="PRU00284"/>
    </source>
</evidence>
<evidence type="ECO:0000256" key="4">
    <source>
        <dbReference type="ARBA" id="ARBA00022692"/>
    </source>
</evidence>
<dbReference type="AlphaFoldDB" id="A0A562ZK89"/>
<protein>
    <recommendedName>
        <fullName evidence="10">Methyl-accepting transducer domain-containing protein</fullName>
    </recommendedName>
</protein>
<dbReference type="Proteomes" id="UP000318199">
    <property type="component" value="Unassembled WGS sequence"/>
</dbReference>
<reference evidence="11 12" key="1">
    <citation type="submission" date="2019-07" db="EMBL/GenBank/DDBJ databases">
        <title>Caenimonas sedimenti sp. nov., isolated from activated sludge.</title>
        <authorList>
            <person name="Xu J."/>
        </authorList>
    </citation>
    <scope>NUCLEOTIDE SEQUENCE [LARGE SCALE GENOMIC DNA]</scope>
    <source>
        <strain evidence="11 12">HX-9-20</strain>
    </source>
</reference>
<dbReference type="InterPro" id="IPR004089">
    <property type="entry name" value="MCPsignal_dom"/>
</dbReference>
<name>A0A562ZK89_9BURK</name>
<dbReference type="PANTHER" id="PTHR43531">
    <property type="entry name" value="PROTEIN ICFG"/>
    <property type="match status" value="1"/>
</dbReference>
<evidence type="ECO:0000256" key="5">
    <source>
        <dbReference type="ARBA" id="ARBA00022989"/>
    </source>
</evidence>
<dbReference type="SUPFAM" id="SSF58104">
    <property type="entry name" value="Methyl-accepting chemotaxis protein (MCP) signaling domain"/>
    <property type="match status" value="1"/>
</dbReference>
<proteinExistence type="inferred from homology"/>
<organism evidence="11 12">
    <name type="scientific">Caenimonas sedimenti</name>
    <dbReference type="NCBI Taxonomy" id="2596921"/>
    <lineage>
        <taxon>Bacteria</taxon>
        <taxon>Pseudomonadati</taxon>
        <taxon>Pseudomonadota</taxon>
        <taxon>Betaproteobacteria</taxon>
        <taxon>Burkholderiales</taxon>
        <taxon>Comamonadaceae</taxon>
        <taxon>Caenimonas</taxon>
    </lineage>
</organism>
<evidence type="ECO:0000256" key="9">
    <source>
        <dbReference type="SAM" id="Phobius"/>
    </source>
</evidence>
<dbReference type="InterPro" id="IPR004090">
    <property type="entry name" value="Chemotax_Me-accpt_rcpt"/>
</dbReference>
<comment type="similarity">
    <text evidence="7">Belongs to the methyl-accepting chemotaxis (MCP) protein family.</text>
</comment>
<dbReference type="EMBL" id="VOBQ01000017">
    <property type="protein sequence ID" value="TWO68903.1"/>
    <property type="molecule type" value="Genomic_DNA"/>
</dbReference>
<dbReference type="SMART" id="SM00283">
    <property type="entry name" value="MA"/>
    <property type="match status" value="1"/>
</dbReference>